<dbReference type="GO" id="GO:0006890">
    <property type="term" value="P:retrograde vesicle-mediated transport, Golgi to endoplasmic reticulum"/>
    <property type="evidence" value="ECO:0007669"/>
    <property type="project" value="InterPro"/>
</dbReference>
<keyword evidence="3" id="KW-1185">Reference proteome</keyword>
<accession>A0AA38W402</accession>
<gene>
    <name evidence="2" type="ORF">NKR19_g691</name>
</gene>
<dbReference type="GO" id="GO:0070939">
    <property type="term" value="C:Dsl1/NZR complex"/>
    <property type="evidence" value="ECO:0007669"/>
    <property type="project" value="InterPro"/>
</dbReference>
<dbReference type="InterPro" id="IPR042044">
    <property type="entry name" value="EXOC6PINT-1/Sec15/Tip20_C_dom2"/>
</dbReference>
<reference evidence="2" key="1">
    <citation type="submission" date="2022-07" db="EMBL/GenBank/DDBJ databases">
        <title>Fungi with potential for degradation of polypropylene.</title>
        <authorList>
            <person name="Gostincar C."/>
        </authorList>
    </citation>
    <scope>NUCLEOTIDE SEQUENCE</scope>
    <source>
        <strain evidence="2">EXF-13287</strain>
    </source>
</reference>
<proteinExistence type="predicted"/>
<dbReference type="Proteomes" id="UP001174691">
    <property type="component" value="Unassembled WGS sequence"/>
</dbReference>
<evidence type="ECO:0000256" key="1">
    <source>
        <dbReference type="SAM" id="Coils"/>
    </source>
</evidence>
<name>A0AA38W402_9PEZI</name>
<dbReference type="Pfam" id="PF04437">
    <property type="entry name" value="RINT1_TIP1"/>
    <property type="match status" value="1"/>
</dbReference>
<keyword evidence="1" id="KW-0175">Coiled coil</keyword>
<dbReference type="PANTHER" id="PTHR13520">
    <property type="entry name" value="RAD50-INTERACTING PROTEIN 1 RINT-1"/>
    <property type="match status" value="1"/>
</dbReference>
<sequence length="788" mass="89098">MAAHQGRPPPLEPDIRLEDFLDDKLQSTTDLEHLDTLLASVEYQRSQLQSQLDDATKELDLARESTSDRQSALAKQISDFDSLQHSIDVRLQIVAASDAPDEAIRRLEGPMAQLHKVDLAHKYLLLLQDVEDLRKEARSHLPESPKAALRPYTRLKQLSVHLSELQAQADGAAVHLVSYVAAITDSLWDEMKATMSKELEAVLVKRNWPRVEVTSEIDDEWRACVEKLLDLQVPELSYSSRVVTLLPIDVMAQIFVKEFRFHFMSDKMTSDPRTIGTHCFPWFLALVEKWEDFFRDNFTWLLASKVKDTSVADKMVYMDPVCALITSMLPVLREKVNSSVAEALKDPVFLSSLITQLMTFDDAIRSRYNYDGGDPEKGWCGLAGEVLDKHFDKWLRAEKDFALQRFQGIMDSPDARKLDYEFSGPGKMKPTYGAVRVTDLLRSVTTQYERLRRFSHKLRFLIDIQLNILDEFHDRLRGSLEAYQSLTSTVGRTLHGVTKEQLAALEGTGALETLCKVLGSADHVVNTLKDWSNEEFFVTLWEQLQSRAKVSEDQTNLAGGMSYDHVKDRTSSVVGTEDDGGALFDETIAAYSLRRQRAQDFLVDAVVDSHHKAFYAYLKRPQWTTINEDPAAVDPSSLAVTAELDEPLRILKRNLDFLSRALSTAVFRRVWRSALDRLNNMLWSDVLMSQSFTTFGAAQFSRDMHAIFALVERYIPDGSAAMTTLSEGVKLLNLPVEAAEGGVSLKQASDMVFTDNATAKKLLEDLEIDSLTPANARHILQRRVENSE</sequence>
<dbReference type="GO" id="GO:0060628">
    <property type="term" value="P:regulation of ER to Golgi vesicle-mediated transport"/>
    <property type="evidence" value="ECO:0007669"/>
    <property type="project" value="TreeGrafter"/>
</dbReference>
<evidence type="ECO:0000313" key="3">
    <source>
        <dbReference type="Proteomes" id="UP001174691"/>
    </source>
</evidence>
<dbReference type="InterPro" id="IPR007528">
    <property type="entry name" value="RINT1_Tip20"/>
</dbReference>
<organism evidence="2 3">
    <name type="scientific">Coniochaeta hoffmannii</name>
    <dbReference type="NCBI Taxonomy" id="91930"/>
    <lineage>
        <taxon>Eukaryota</taxon>
        <taxon>Fungi</taxon>
        <taxon>Dikarya</taxon>
        <taxon>Ascomycota</taxon>
        <taxon>Pezizomycotina</taxon>
        <taxon>Sordariomycetes</taxon>
        <taxon>Sordariomycetidae</taxon>
        <taxon>Coniochaetales</taxon>
        <taxon>Coniochaetaceae</taxon>
        <taxon>Coniochaeta</taxon>
    </lineage>
</organism>
<feature type="coiled-coil region" evidence="1">
    <location>
        <begin position="38"/>
        <end position="65"/>
    </location>
</feature>
<comment type="caution">
    <text evidence="2">The sequence shown here is derived from an EMBL/GenBank/DDBJ whole genome shotgun (WGS) entry which is preliminary data.</text>
</comment>
<dbReference type="EMBL" id="JANBVN010000006">
    <property type="protein sequence ID" value="KAJ9165155.1"/>
    <property type="molecule type" value="Genomic_DNA"/>
</dbReference>
<dbReference type="PROSITE" id="PS51386">
    <property type="entry name" value="RINT1_TIP20"/>
    <property type="match status" value="1"/>
</dbReference>
<protein>
    <submittedName>
        <fullName evidence="2">RINT1-like protein</fullName>
    </submittedName>
</protein>
<dbReference type="PANTHER" id="PTHR13520:SF0">
    <property type="entry name" value="RAD50-INTERACTING PROTEIN 1"/>
    <property type="match status" value="1"/>
</dbReference>
<dbReference type="Gene3D" id="1.20.58.670">
    <property type="entry name" value="Dsl1p vesicle tethering complex, Tip20p subunit, domain D"/>
    <property type="match status" value="1"/>
</dbReference>
<dbReference type="GO" id="GO:0006888">
    <property type="term" value="P:endoplasmic reticulum to Golgi vesicle-mediated transport"/>
    <property type="evidence" value="ECO:0007669"/>
    <property type="project" value="InterPro"/>
</dbReference>
<evidence type="ECO:0000313" key="2">
    <source>
        <dbReference type="EMBL" id="KAJ9165155.1"/>
    </source>
</evidence>
<dbReference type="AlphaFoldDB" id="A0AA38W402"/>